<dbReference type="GO" id="GO:0045540">
    <property type="term" value="P:regulation of cholesterol biosynthetic process"/>
    <property type="evidence" value="ECO:0007669"/>
    <property type="project" value="TreeGrafter"/>
</dbReference>
<dbReference type="GO" id="GO:0000139">
    <property type="term" value="C:Golgi membrane"/>
    <property type="evidence" value="ECO:0007669"/>
    <property type="project" value="UniProtKB-SubCell"/>
</dbReference>
<dbReference type="InterPro" id="IPR015943">
    <property type="entry name" value="WD40/YVTN_repeat-like_dom_sf"/>
</dbReference>
<evidence type="ECO:0000256" key="8">
    <source>
        <dbReference type="ARBA" id="ARBA00022737"/>
    </source>
</evidence>
<keyword evidence="8" id="KW-0677">Repeat</keyword>
<keyword evidence="9" id="KW-0256">Endoplasmic reticulum</keyword>
<dbReference type="GO" id="GO:0005789">
    <property type="term" value="C:endoplasmic reticulum membrane"/>
    <property type="evidence" value="ECO:0007669"/>
    <property type="project" value="InterPro"/>
</dbReference>
<feature type="compositionally biased region" description="Low complexity" evidence="19">
    <location>
        <begin position="1051"/>
        <end position="1065"/>
    </location>
</feature>
<evidence type="ECO:0000256" key="3">
    <source>
        <dbReference type="ARBA" id="ARBA00004557"/>
    </source>
</evidence>
<feature type="region of interest" description="Disordered" evidence="19">
    <location>
        <begin position="1051"/>
        <end position="1086"/>
    </location>
</feature>
<evidence type="ECO:0000256" key="14">
    <source>
        <dbReference type="ARBA" id="ARBA00023166"/>
    </source>
</evidence>
<dbReference type="InterPro" id="IPR019775">
    <property type="entry name" value="WD40_repeat_CS"/>
</dbReference>
<accession>A0AAN6N3P0</accession>
<evidence type="ECO:0000256" key="17">
    <source>
        <dbReference type="ARBA" id="ARBA00045958"/>
    </source>
</evidence>
<comment type="similarity">
    <text evidence="4">Belongs to the WD repeat SCAP family.</text>
</comment>
<evidence type="ECO:0000313" key="23">
    <source>
        <dbReference type="Proteomes" id="UP001303473"/>
    </source>
</evidence>
<dbReference type="Proteomes" id="UP001303473">
    <property type="component" value="Unassembled WGS sequence"/>
</dbReference>
<evidence type="ECO:0000256" key="15">
    <source>
        <dbReference type="ARBA" id="ARBA00023221"/>
    </source>
</evidence>
<keyword evidence="16" id="KW-0968">Cytoplasmic vesicle</keyword>
<keyword evidence="23" id="KW-1185">Reference proteome</keyword>
<evidence type="ECO:0000256" key="1">
    <source>
        <dbReference type="ARBA" id="ARBA00004240"/>
    </source>
</evidence>
<comment type="subcellular location">
    <subcellularLocation>
        <location evidence="3">Cytoplasmic vesicle</location>
        <location evidence="3">COPII-coated vesicle membrane</location>
        <topology evidence="3">Multi-pass membrane protein</topology>
    </subcellularLocation>
    <subcellularLocation>
        <location evidence="1">Endoplasmic reticulum</location>
    </subcellularLocation>
    <subcellularLocation>
        <location evidence="2">Golgi apparatus membrane</location>
    </subcellularLocation>
</comment>
<keyword evidence="13 20" id="KW-0472">Membrane</keyword>
<dbReference type="InterPro" id="IPR053958">
    <property type="entry name" value="HMGCR/SNAP/NPC1-like_SSD"/>
</dbReference>
<dbReference type="GO" id="GO:0032933">
    <property type="term" value="P:SREBP signaling pathway"/>
    <property type="evidence" value="ECO:0007669"/>
    <property type="project" value="InterPro"/>
</dbReference>
<dbReference type="GO" id="GO:0032934">
    <property type="term" value="F:sterol binding"/>
    <property type="evidence" value="ECO:0007669"/>
    <property type="project" value="InterPro"/>
</dbReference>
<evidence type="ECO:0000256" key="10">
    <source>
        <dbReference type="ARBA" id="ARBA00023034"/>
    </source>
</evidence>
<dbReference type="AlphaFoldDB" id="A0AAN6N3P0"/>
<evidence type="ECO:0000313" key="22">
    <source>
        <dbReference type="EMBL" id="KAK3937648.1"/>
    </source>
</evidence>
<keyword evidence="6" id="KW-0153">Cholesterol metabolism</keyword>
<protein>
    <recommendedName>
        <fullName evidence="5">Sterol regulatory element-binding protein cleavage-activating protein</fullName>
    </recommendedName>
</protein>
<proteinExistence type="inferred from homology"/>
<keyword evidence="20" id="KW-0812">Transmembrane</keyword>
<feature type="compositionally biased region" description="Polar residues" evidence="19">
    <location>
        <begin position="1076"/>
        <end position="1086"/>
    </location>
</feature>
<feature type="transmembrane region" description="Helical" evidence="20">
    <location>
        <begin position="285"/>
        <end position="306"/>
    </location>
</feature>
<evidence type="ECO:0000256" key="7">
    <source>
        <dbReference type="ARBA" id="ARBA00022574"/>
    </source>
</evidence>
<keyword evidence="15" id="KW-0753">Steroid metabolism</keyword>
<dbReference type="GO" id="GO:0012507">
    <property type="term" value="C:ER to Golgi transport vesicle membrane"/>
    <property type="evidence" value="ECO:0007669"/>
    <property type="project" value="UniProtKB-SubCell"/>
</dbReference>
<evidence type="ECO:0000256" key="13">
    <source>
        <dbReference type="ARBA" id="ARBA00023136"/>
    </source>
</evidence>
<keyword evidence="11" id="KW-0443">Lipid metabolism</keyword>
<dbReference type="PROSITE" id="PS50156">
    <property type="entry name" value="SSD"/>
    <property type="match status" value="1"/>
</dbReference>
<keyword evidence="14" id="KW-1207">Sterol metabolism</keyword>
<dbReference type="SUPFAM" id="SSF69322">
    <property type="entry name" value="Tricorn protease domain 2"/>
    <property type="match status" value="1"/>
</dbReference>
<feature type="transmembrane region" description="Helical" evidence="20">
    <location>
        <begin position="617"/>
        <end position="636"/>
    </location>
</feature>
<dbReference type="PANTHER" id="PTHR46378">
    <property type="entry name" value="STEROL REGULATORY ELEMENT-BINDING PROTEIN CLEAVAGE-ACTIVATING PROTEIN"/>
    <property type="match status" value="1"/>
</dbReference>
<feature type="transmembrane region" description="Helical" evidence="20">
    <location>
        <begin position="318"/>
        <end position="343"/>
    </location>
</feature>
<evidence type="ECO:0000256" key="19">
    <source>
        <dbReference type="SAM" id="MobiDB-lite"/>
    </source>
</evidence>
<dbReference type="Pfam" id="PF12349">
    <property type="entry name" value="Sterol-sensing"/>
    <property type="match status" value="1"/>
</dbReference>
<evidence type="ECO:0000256" key="5">
    <source>
        <dbReference type="ARBA" id="ARBA00019541"/>
    </source>
</evidence>
<evidence type="ECO:0000256" key="16">
    <source>
        <dbReference type="ARBA" id="ARBA00023329"/>
    </source>
</evidence>
<comment type="function">
    <text evidence="17">Escort protein required for cholesterol as well as lipid homeostasis. Regulates export of the SCAP-SREBP complex from the endoplasmic reticulum to the Golgi upon low cholesterol, thereby regulating the processing of sterol regulatory element-binding proteins (SREBPs) SREBF1/SREBP1 and SREBF2/SREBP2. At high sterol concentrations, formation of a ternary complex with INSIG (INSIG1 or INSIG2) leads to mask the ER export signal in SCAP, promoting retention of the complex in the endoplasmic reticulum. Low sterol concentrations trigger release of INSIG, a conformational change in the SSD domain of SCAP, unmasking of the ER export signal, promoting recruitment into COPII-coated vesicles and transport of the SCAP-SREBP to the Golgi: in the Golgi, SREBPs are then processed, releasing the transcription factor fragment of SREBPs from the membrane, its import into the nucleus and up-regulation of LDLR, INSIG1 and the mevalonate pathway. Binds cholesterol via its SSD domain.</text>
</comment>
<evidence type="ECO:0000259" key="21">
    <source>
        <dbReference type="PROSITE" id="PS50156"/>
    </source>
</evidence>
<dbReference type="SMART" id="SM00320">
    <property type="entry name" value="WD40"/>
    <property type="match status" value="1"/>
</dbReference>
<feature type="domain" description="SSD" evidence="21">
    <location>
        <begin position="289"/>
        <end position="446"/>
    </location>
</feature>
<dbReference type="InterPro" id="IPR001680">
    <property type="entry name" value="WD40_rpt"/>
</dbReference>
<sequence length="1191" mass="133677">MLWYLLYPLRRTTEAPVLGSSHPFSRIFSRYGTWAARHVKTVLPLSIAVVFILLYPFPFLYTTDATNVTSGASNLPRHVWTDAKPLDERAVPEPDVIMRSIWVHGSYMKALDREVLLGALELQNEVLGPTTNFNPRQPANGLKLSEPPADLSRNERDTFHIVNGLTNQSWFFHSPLQYWGGSAENILADPDIISSVNAKKTQSTSVNVTLRHSIVFSGKRFEEGRLVAADALVMTLIHLRDSPVGRQWVRKAEALAATATDNWTVIPPDGRVMSSQLYEFQFQPMTILDFFMLSIAYCLTFLYLLLCLSKLRAVKSRLGLMVAILLQIFVSIGSSFTVCAIFKVDLSRIPYYAYPLVVLAISMENSFRLINAVIMSSNSNLSNRIGEAFGATAHVAVVNRLQNLVILWICSRVTFPGVAAFCIFAGLAIVFDFFFLSTFFLSVLSIDVQQRELSELVKASTKWKKIGSRAQPRPTWVDRVSQIRLGEVAVSTRVAGTMVVLGFILIAQAHYAPDSGRQWLRWIFSTPWRNSGEVDTSKSLLLDIHQARSPTSWLRLQDHETAREVINVVKPWAHSYVARVYDPLIFVLKGADRNPRGKEPYLLPAVYDFFHHEMPRFTVLLLILVGLLLMLTNWLLGDEFQFAEDPDHPEGEPLLSVKTLHHGHELDIARMAASSDGHLVTIGLDRVIQIWDVRAGTRSQVMFDPNDPAEDFLPHLGMAMDDDSKWLAFVTPRGVLLWSVEEQRCRCSTELDLDPDKKVHAFFSNRKGTAYSTIPPLVLVRTRGTMIELDLEAGEHREFRICGENDTLSWVTPPFIAEQVTTPGSNSLQSFSILAVSRKGRVYLVTQNDSVEWVSEEVKFANRREANAMDDEDDHDIHCCVPIPNLSMYLVGRSRSVDLVDLRSSKVIHTFPATAPIKRRTLEQTHTAHSTPQAGLTSLTLAYTHAKTDELIIQTYVANEDEEGDGGSVIREWSQTREITRRVENPGTWETLSNDSIVGVRRVLPAMDQPQTTTAVPQVLLGQSGHDRPPAFSSSLLPRNGNEGLLHRRGAPSVAAAATGVANRRSSSETERAATSPRSPTDGTATNNWEAWVMTHLHQQTKESDGSKTYEARPLIMRDEDEPGTEYLLVSKLGRMVKLGTMSVAVSFGHVIKVISVGHEYFETWSRYRLAEENRRNLTARRRRTGISRRA</sequence>
<dbReference type="PROSITE" id="PS00678">
    <property type="entry name" value="WD_REPEATS_1"/>
    <property type="match status" value="1"/>
</dbReference>
<dbReference type="Gene3D" id="2.130.10.10">
    <property type="entry name" value="YVTN repeat-like/Quinoprotein amine dehydrogenase"/>
    <property type="match status" value="1"/>
</dbReference>
<keyword evidence="10" id="KW-0333">Golgi apparatus</keyword>
<reference evidence="23" key="1">
    <citation type="journal article" date="2023" name="Mol. Phylogenet. Evol.">
        <title>Genome-scale phylogeny and comparative genomics of the fungal order Sordariales.</title>
        <authorList>
            <person name="Hensen N."/>
            <person name="Bonometti L."/>
            <person name="Westerberg I."/>
            <person name="Brannstrom I.O."/>
            <person name="Guillou S."/>
            <person name="Cros-Aarteil S."/>
            <person name="Calhoun S."/>
            <person name="Haridas S."/>
            <person name="Kuo A."/>
            <person name="Mondo S."/>
            <person name="Pangilinan J."/>
            <person name="Riley R."/>
            <person name="LaButti K."/>
            <person name="Andreopoulos B."/>
            <person name="Lipzen A."/>
            <person name="Chen C."/>
            <person name="Yan M."/>
            <person name="Daum C."/>
            <person name="Ng V."/>
            <person name="Clum A."/>
            <person name="Steindorff A."/>
            <person name="Ohm R.A."/>
            <person name="Martin F."/>
            <person name="Silar P."/>
            <person name="Natvig D.O."/>
            <person name="Lalanne C."/>
            <person name="Gautier V."/>
            <person name="Ament-Velasquez S.L."/>
            <person name="Kruys A."/>
            <person name="Hutchinson M.I."/>
            <person name="Powell A.J."/>
            <person name="Barry K."/>
            <person name="Miller A.N."/>
            <person name="Grigoriev I.V."/>
            <person name="Debuchy R."/>
            <person name="Gladieux P."/>
            <person name="Hiltunen Thoren M."/>
            <person name="Johannesson H."/>
        </authorList>
    </citation>
    <scope>NUCLEOTIDE SEQUENCE [LARGE SCALE GENOMIC DNA]</scope>
    <source>
        <strain evidence="23">CBS 340.73</strain>
    </source>
</reference>
<dbReference type="GO" id="GO:0032936">
    <property type="term" value="C:SREBP-SCAP complex"/>
    <property type="evidence" value="ECO:0007669"/>
    <property type="project" value="TreeGrafter"/>
</dbReference>
<evidence type="ECO:0000256" key="11">
    <source>
        <dbReference type="ARBA" id="ARBA00023098"/>
    </source>
</evidence>
<keyword evidence="12" id="KW-0446">Lipid-binding</keyword>
<evidence type="ECO:0000256" key="20">
    <source>
        <dbReference type="SAM" id="Phobius"/>
    </source>
</evidence>
<dbReference type="InterPro" id="IPR000731">
    <property type="entry name" value="SSD"/>
</dbReference>
<evidence type="ECO:0000256" key="6">
    <source>
        <dbReference type="ARBA" id="ARBA00022548"/>
    </source>
</evidence>
<dbReference type="InterPro" id="IPR030225">
    <property type="entry name" value="SCAP"/>
</dbReference>
<dbReference type="PANTHER" id="PTHR46378:SF1">
    <property type="entry name" value="STEROL REGULATORY ELEMENT-BINDING PROTEIN CLEAVAGE-ACTIVATING PROTEIN"/>
    <property type="match status" value="1"/>
</dbReference>
<dbReference type="SUPFAM" id="SSF82866">
    <property type="entry name" value="Multidrug efflux transporter AcrB transmembrane domain"/>
    <property type="match status" value="1"/>
</dbReference>
<name>A0AAN6N3P0_9PEZI</name>
<evidence type="ECO:0000256" key="12">
    <source>
        <dbReference type="ARBA" id="ARBA00023121"/>
    </source>
</evidence>
<gene>
    <name evidence="22" type="ORF">QBC46DRAFT_356455</name>
</gene>
<dbReference type="PROSITE" id="PS50082">
    <property type="entry name" value="WD_REPEATS_2"/>
    <property type="match status" value="1"/>
</dbReference>
<comment type="caution">
    <text evidence="22">The sequence shown here is derived from an EMBL/GenBank/DDBJ whole genome shotgun (WGS) entry which is preliminary data.</text>
</comment>
<feature type="transmembrane region" description="Helical" evidence="20">
    <location>
        <begin position="349"/>
        <end position="367"/>
    </location>
</feature>
<feature type="repeat" description="WD" evidence="18">
    <location>
        <begin position="661"/>
        <end position="701"/>
    </location>
</feature>
<feature type="transmembrane region" description="Helical" evidence="20">
    <location>
        <begin position="415"/>
        <end position="444"/>
    </location>
</feature>
<keyword evidence="7 18" id="KW-0853">WD repeat</keyword>
<evidence type="ECO:0000256" key="2">
    <source>
        <dbReference type="ARBA" id="ARBA00004394"/>
    </source>
</evidence>
<dbReference type="GO" id="GO:0008203">
    <property type="term" value="P:cholesterol metabolic process"/>
    <property type="evidence" value="ECO:0007669"/>
    <property type="project" value="UniProtKB-KW"/>
</dbReference>
<organism evidence="22 23">
    <name type="scientific">Diplogelasinospora grovesii</name>
    <dbReference type="NCBI Taxonomy" id="303347"/>
    <lineage>
        <taxon>Eukaryota</taxon>
        <taxon>Fungi</taxon>
        <taxon>Dikarya</taxon>
        <taxon>Ascomycota</taxon>
        <taxon>Pezizomycotina</taxon>
        <taxon>Sordariomycetes</taxon>
        <taxon>Sordariomycetidae</taxon>
        <taxon>Sordariales</taxon>
        <taxon>Diplogelasinosporaceae</taxon>
        <taxon>Diplogelasinospora</taxon>
    </lineage>
</organism>
<keyword evidence="20" id="KW-1133">Transmembrane helix</keyword>
<evidence type="ECO:0000256" key="18">
    <source>
        <dbReference type="PROSITE-ProRule" id="PRU00221"/>
    </source>
</evidence>
<evidence type="ECO:0000256" key="9">
    <source>
        <dbReference type="ARBA" id="ARBA00022824"/>
    </source>
</evidence>
<evidence type="ECO:0000256" key="4">
    <source>
        <dbReference type="ARBA" id="ARBA00007410"/>
    </source>
</evidence>
<dbReference type="EMBL" id="MU853848">
    <property type="protein sequence ID" value="KAK3937648.1"/>
    <property type="molecule type" value="Genomic_DNA"/>
</dbReference>